<feature type="domain" description="Helicase C-terminal" evidence="8">
    <location>
        <begin position="241"/>
        <end position="394"/>
    </location>
</feature>
<dbReference type="Gene3D" id="3.40.50.300">
    <property type="entry name" value="P-loop containing nucleotide triphosphate hydrolases"/>
    <property type="match status" value="2"/>
</dbReference>
<dbReference type="InterPro" id="IPR014001">
    <property type="entry name" value="Helicase_ATP-bd"/>
</dbReference>
<evidence type="ECO:0000256" key="6">
    <source>
        <dbReference type="SAM" id="MobiDB-lite"/>
    </source>
</evidence>
<dbReference type="PROSITE" id="PS51192">
    <property type="entry name" value="HELICASE_ATP_BIND_1"/>
    <property type="match status" value="1"/>
</dbReference>
<accession>A0A8H5HEL0</accession>
<dbReference type="EC" id="5.6.2.4" evidence="5"/>
<dbReference type="PANTHER" id="PTHR13710">
    <property type="entry name" value="DNA HELICASE RECQ FAMILY MEMBER"/>
    <property type="match status" value="1"/>
</dbReference>
<evidence type="ECO:0000256" key="2">
    <source>
        <dbReference type="ARBA" id="ARBA00022741"/>
    </source>
</evidence>
<proteinExistence type="inferred from homology"/>
<feature type="domain" description="Helicase ATP-binding" evidence="7">
    <location>
        <begin position="38"/>
        <end position="212"/>
    </location>
</feature>
<dbReference type="GO" id="GO:0003676">
    <property type="term" value="F:nucleic acid binding"/>
    <property type="evidence" value="ECO:0007669"/>
    <property type="project" value="InterPro"/>
</dbReference>
<evidence type="ECO:0000256" key="5">
    <source>
        <dbReference type="ARBA" id="ARBA00034808"/>
    </source>
</evidence>
<organism evidence="9 10">
    <name type="scientific">Tricholomella constricta</name>
    <dbReference type="NCBI Taxonomy" id="117010"/>
    <lineage>
        <taxon>Eukaryota</taxon>
        <taxon>Fungi</taxon>
        <taxon>Dikarya</taxon>
        <taxon>Basidiomycota</taxon>
        <taxon>Agaricomycotina</taxon>
        <taxon>Agaricomycetes</taxon>
        <taxon>Agaricomycetidae</taxon>
        <taxon>Agaricales</taxon>
        <taxon>Tricholomatineae</taxon>
        <taxon>Lyophyllaceae</taxon>
        <taxon>Tricholomella</taxon>
    </lineage>
</organism>
<evidence type="ECO:0000256" key="4">
    <source>
        <dbReference type="ARBA" id="ARBA00034617"/>
    </source>
</evidence>
<dbReference type="InterPro" id="IPR001650">
    <property type="entry name" value="Helicase_C-like"/>
</dbReference>
<feature type="compositionally biased region" description="Basic and acidic residues" evidence="6">
    <location>
        <begin position="703"/>
        <end position="720"/>
    </location>
</feature>
<sequence>MAPLLWQSQLGRDTIQRIVKHLVPDWTDGLRDWQLDIVSRILDGEDVLVSTATGDGKSAIFATPLLVLLELRRAPFYYPRLPCRVLPMGIVITPTKGLAANIVFETSKLGIRAIAYCSEVLTEARKTGRQIWKEIAAGEWPLVCVDPEHLTAKDWEHITNTDLWRANILFLCVDEIHLVRCPPHISVIGLSATMEPGVPTSTICDAMGFVSGHFHHLQRTNERPNIHFVLRTLTHTLGGNSFPDLLPYLAAGRKTVIYCETIELCFRVAVYLWGLLPSGLEKLTRVRLYHALCWPDENEETIRLICDDPHCQIVVATVAFAQGINVKPLLDCIQLGVPSTMNQIVQQEGRIGRDQVSLARGIVLVQAKAVESAIKYMHAHFPLEMGPPAPKATKASKRVSMKKKASKPTRLDIPKARLLVKDKCLILLRNTVYRNPPLELTARSCITACRRVPCSLCLPLSSITLEFPPPLRDPSHSPLAPFRTPPGLICTSQVSASQVSAKGELSLKPKMREEVMKSLDVFRNSIRKLEKGSDPTGCTPRAAYFPAPLATLVVTHLMSITAVEDIKLLLSDWVYLSGHATRLNELVLQLQEKFRAQHNEIRLLQNEKNRIRAKAKRDAASNEAGDTPDGNDELEDEADHDHKLVGVVVPSPSPVKPPTSSMKRAALSDDTNGSAPKCARRAPRAPQASSSEVSQSFGPRYRTRTDRSRRARITDENRID</sequence>
<comment type="catalytic activity">
    <reaction evidence="4">
        <text>Couples ATP hydrolysis with the unwinding of duplex DNA by translocating in the 3'-5' direction.</text>
        <dbReference type="EC" id="5.6.2.4"/>
    </reaction>
</comment>
<evidence type="ECO:0000256" key="1">
    <source>
        <dbReference type="ARBA" id="ARBA00005446"/>
    </source>
</evidence>
<comment type="caution">
    <text evidence="9">The sequence shown here is derived from an EMBL/GenBank/DDBJ whole genome shotgun (WGS) entry which is preliminary data.</text>
</comment>
<evidence type="ECO:0000259" key="7">
    <source>
        <dbReference type="PROSITE" id="PS51192"/>
    </source>
</evidence>
<dbReference type="Proteomes" id="UP000565441">
    <property type="component" value="Unassembled WGS sequence"/>
</dbReference>
<evidence type="ECO:0000256" key="3">
    <source>
        <dbReference type="ARBA" id="ARBA00022840"/>
    </source>
</evidence>
<keyword evidence="10" id="KW-1185">Reference proteome</keyword>
<dbReference type="SUPFAM" id="SSF52540">
    <property type="entry name" value="P-loop containing nucleoside triphosphate hydrolases"/>
    <property type="match status" value="1"/>
</dbReference>
<dbReference type="Pfam" id="PF00271">
    <property type="entry name" value="Helicase_C"/>
    <property type="match status" value="1"/>
</dbReference>
<dbReference type="Pfam" id="PF00270">
    <property type="entry name" value="DEAD"/>
    <property type="match status" value="1"/>
</dbReference>
<dbReference type="PANTHER" id="PTHR13710:SF120">
    <property type="entry name" value="BIFUNCTIONAL 3'-5' EXONUCLEASE_ATP-DEPENDENT HELICASE WRN"/>
    <property type="match status" value="1"/>
</dbReference>
<dbReference type="SMART" id="SM00487">
    <property type="entry name" value="DEXDc"/>
    <property type="match status" value="1"/>
</dbReference>
<dbReference type="GO" id="GO:0005694">
    <property type="term" value="C:chromosome"/>
    <property type="evidence" value="ECO:0007669"/>
    <property type="project" value="TreeGrafter"/>
</dbReference>
<comment type="similarity">
    <text evidence="1">Belongs to the helicase family. RecQ subfamily.</text>
</comment>
<evidence type="ECO:0000313" key="9">
    <source>
        <dbReference type="EMBL" id="KAF5381943.1"/>
    </source>
</evidence>
<feature type="compositionally biased region" description="Acidic residues" evidence="6">
    <location>
        <begin position="629"/>
        <end position="638"/>
    </location>
</feature>
<keyword evidence="2" id="KW-0547">Nucleotide-binding</keyword>
<keyword evidence="3" id="KW-0067">ATP-binding</keyword>
<dbReference type="GO" id="GO:0000724">
    <property type="term" value="P:double-strand break repair via homologous recombination"/>
    <property type="evidence" value="ECO:0007669"/>
    <property type="project" value="TreeGrafter"/>
</dbReference>
<dbReference type="GO" id="GO:0005634">
    <property type="term" value="C:nucleus"/>
    <property type="evidence" value="ECO:0007669"/>
    <property type="project" value="TreeGrafter"/>
</dbReference>
<dbReference type="OrthoDB" id="3260945at2759"/>
<evidence type="ECO:0000259" key="8">
    <source>
        <dbReference type="PROSITE" id="PS51194"/>
    </source>
</evidence>
<reference evidence="9 10" key="1">
    <citation type="journal article" date="2020" name="ISME J.">
        <title>Uncovering the hidden diversity of litter-decomposition mechanisms in mushroom-forming fungi.</title>
        <authorList>
            <person name="Floudas D."/>
            <person name="Bentzer J."/>
            <person name="Ahren D."/>
            <person name="Johansson T."/>
            <person name="Persson P."/>
            <person name="Tunlid A."/>
        </authorList>
    </citation>
    <scope>NUCLEOTIDE SEQUENCE [LARGE SCALE GENOMIC DNA]</scope>
    <source>
        <strain evidence="9 10">CBS 661.87</strain>
    </source>
</reference>
<dbReference type="InterPro" id="IPR011545">
    <property type="entry name" value="DEAD/DEAH_box_helicase_dom"/>
</dbReference>
<dbReference type="GO" id="GO:0005524">
    <property type="term" value="F:ATP binding"/>
    <property type="evidence" value="ECO:0007669"/>
    <property type="project" value="UniProtKB-KW"/>
</dbReference>
<dbReference type="PROSITE" id="PS51194">
    <property type="entry name" value="HELICASE_CTER"/>
    <property type="match status" value="1"/>
</dbReference>
<dbReference type="EMBL" id="JAACJP010000009">
    <property type="protein sequence ID" value="KAF5381943.1"/>
    <property type="molecule type" value="Genomic_DNA"/>
</dbReference>
<evidence type="ECO:0000313" key="10">
    <source>
        <dbReference type="Proteomes" id="UP000565441"/>
    </source>
</evidence>
<name>A0A8H5HEL0_9AGAR</name>
<dbReference type="GO" id="GO:0043138">
    <property type="term" value="F:3'-5' DNA helicase activity"/>
    <property type="evidence" value="ECO:0007669"/>
    <property type="project" value="UniProtKB-EC"/>
</dbReference>
<dbReference type="GO" id="GO:0009378">
    <property type="term" value="F:four-way junction helicase activity"/>
    <property type="evidence" value="ECO:0007669"/>
    <property type="project" value="TreeGrafter"/>
</dbReference>
<dbReference type="AlphaFoldDB" id="A0A8H5HEL0"/>
<protein>
    <recommendedName>
        <fullName evidence="5">DNA 3'-5' helicase</fullName>
        <ecNumber evidence="5">5.6.2.4</ecNumber>
    </recommendedName>
</protein>
<dbReference type="InterPro" id="IPR027417">
    <property type="entry name" value="P-loop_NTPase"/>
</dbReference>
<dbReference type="GO" id="GO:0005737">
    <property type="term" value="C:cytoplasm"/>
    <property type="evidence" value="ECO:0007669"/>
    <property type="project" value="TreeGrafter"/>
</dbReference>
<feature type="region of interest" description="Disordered" evidence="6">
    <location>
        <begin position="612"/>
        <end position="720"/>
    </location>
</feature>
<gene>
    <name evidence="9" type="ORF">D9615_004202</name>
</gene>